<feature type="transmembrane region" description="Helical" evidence="1">
    <location>
        <begin position="7"/>
        <end position="27"/>
    </location>
</feature>
<keyword evidence="1" id="KW-0812">Transmembrane</keyword>
<dbReference type="KEGG" id="mez:Mtc_1454"/>
<evidence type="ECO:0008006" key="4">
    <source>
        <dbReference type="Google" id="ProtNLM"/>
    </source>
</evidence>
<dbReference type="HOGENOM" id="CLU_031443_0_0_2"/>
<organism evidence="2 3">
    <name type="scientific">Methanocella conradii (strain DSM 24694 / JCM 17849 / CGMCC 1.5162 / HZ254)</name>
    <dbReference type="NCBI Taxonomy" id="1041930"/>
    <lineage>
        <taxon>Archaea</taxon>
        <taxon>Methanobacteriati</taxon>
        <taxon>Methanobacteriota</taxon>
        <taxon>Stenosarchaea group</taxon>
        <taxon>Methanomicrobia</taxon>
        <taxon>Methanocellales</taxon>
        <taxon>Methanocellaceae</taxon>
        <taxon>Methanocella</taxon>
    </lineage>
</organism>
<feature type="transmembrane region" description="Helical" evidence="1">
    <location>
        <begin position="226"/>
        <end position="242"/>
    </location>
</feature>
<dbReference type="GeneID" id="11971583"/>
<protein>
    <recommendedName>
        <fullName evidence="4">Glycosyltransferase RgtA/B/C/D-like domain-containing protein</fullName>
    </recommendedName>
</protein>
<feature type="transmembrane region" description="Helical" evidence="1">
    <location>
        <begin position="283"/>
        <end position="302"/>
    </location>
</feature>
<feature type="transmembrane region" description="Helical" evidence="1">
    <location>
        <begin position="411"/>
        <end position="431"/>
    </location>
</feature>
<evidence type="ECO:0000313" key="2">
    <source>
        <dbReference type="EMBL" id="AFD00206.1"/>
    </source>
</evidence>
<dbReference type="RefSeq" id="WP_014406037.1">
    <property type="nucleotide sequence ID" value="NC_017034.1"/>
</dbReference>
<feature type="transmembrane region" description="Helical" evidence="1">
    <location>
        <begin position="380"/>
        <end position="399"/>
    </location>
</feature>
<feature type="transmembrane region" description="Helical" evidence="1">
    <location>
        <begin position="199"/>
        <end position="217"/>
    </location>
</feature>
<sequence>MKSVKINLTLLSTVISFICISLSLFIILNAPATSGYEISIYDVYPSFLWVLICMPTVILFSFLFFNKNLKFANCILLLIGAIISMMILFSIPLFRGYVFYGAGDTHSQIYLINEIAKNGHIIHGDIYPISHILIYIQSIMLSFTPELVSLYFRPFFIFFYIISMVVFSKCLKCNSIESIFIAGFSIIPVFGDWLTIEYIMPSTECFFMIPLTLYAIIKSRNANQKFAYLLISIILLILFPFFHPEGTIFLLVALACLLIISKLNKKYFLTKEKELNICHNNELIISIIILSIGLVVWLSYALSWGNTITIIYASIISSVFPTAPPAQVILKGFKIDYFDVIKEIFKLYGVALGYLLISIMICIVIFKNMILKKNILSRDLLLSSLFFIFITVNMLFLFLGSPMSYHIYRQIKYSLLASTLILGVYASNYLLKIKNNYDIKYYTIACIFICIIFIASLLGVYNAYSSPSQSLSSLPYANLINHQVTYEDISGMRFFFDHRNELYQILEPIGRAYQNRFADYFGRDDINPVNIRSGYDINVFPPPHFGYDKSPVLGSSYTENQYLLVYPPLEEFYPRLYTKYEQLWRYDSNDLRSLSFDVTIEEIYNNGELKINLVKSVYDKN</sequence>
<keyword evidence="1" id="KW-1133">Transmembrane helix</keyword>
<feature type="transmembrane region" description="Helical" evidence="1">
    <location>
        <begin position="72"/>
        <end position="94"/>
    </location>
</feature>
<proteinExistence type="predicted"/>
<feature type="transmembrane region" description="Helical" evidence="1">
    <location>
        <begin position="47"/>
        <end position="65"/>
    </location>
</feature>
<feature type="transmembrane region" description="Helical" evidence="1">
    <location>
        <begin position="150"/>
        <end position="168"/>
    </location>
</feature>
<reference evidence="2 3" key="1">
    <citation type="journal article" date="2012" name="J. Bacteriol.">
        <title>Complete genome sequence of a thermophilic methanogen, Methanocella conradii HZ254, isolated from Chinese rice field soil.</title>
        <authorList>
            <person name="Lu Z."/>
            <person name="Lu Y."/>
        </authorList>
    </citation>
    <scope>NUCLEOTIDE SEQUENCE [LARGE SCALE GENOMIC DNA]</scope>
    <source>
        <strain evidence="3">DSM 24694 / JCM 17849 / CGMCC 1.5162 / HZ254</strain>
    </source>
</reference>
<gene>
    <name evidence="2" type="ordered locus">Mtc_1454</name>
</gene>
<dbReference type="STRING" id="1041930.Mtc_1454"/>
<dbReference type="eggNOG" id="arCOG03185">
    <property type="taxonomic scope" value="Archaea"/>
</dbReference>
<feature type="transmembrane region" description="Helical" evidence="1">
    <location>
        <begin position="443"/>
        <end position="464"/>
    </location>
</feature>
<dbReference type="AlphaFoldDB" id="H8I4M7"/>
<dbReference type="EMBL" id="CP003243">
    <property type="protein sequence ID" value="AFD00206.1"/>
    <property type="molecule type" value="Genomic_DNA"/>
</dbReference>
<name>H8I4M7_METCZ</name>
<keyword evidence="3" id="KW-1185">Reference proteome</keyword>
<dbReference type="OrthoDB" id="137309at2157"/>
<feature type="transmembrane region" description="Helical" evidence="1">
    <location>
        <begin position="175"/>
        <end position="193"/>
    </location>
</feature>
<accession>H8I4M7</accession>
<dbReference type="Proteomes" id="UP000005233">
    <property type="component" value="Chromosome"/>
</dbReference>
<feature type="transmembrane region" description="Helical" evidence="1">
    <location>
        <begin position="347"/>
        <end position="368"/>
    </location>
</feature>
<feature type="transmembrane region" description="Helical" evidence="1">
    <location>
        <begin position="248"/>
        <end position="263"/>
    </location>
</feature>
<evidence type="ECO:0000313" key="3">
    <source>
        <dbReference type="Proteomes" id="UP000005233"/>
    </source>
</evidence>
<evidence type="ECO:0000256" key="1">
    <source>
        <dbReference type="SAM" id="Phobius"/>
    </source>
</evidence>
<keyword evidence="1" id="KW-0472">Membrane</keyword>